<dbReference type="SMART" id="SM00267">
    <property type="entry name" value="GGDEF"/>
    <property type="match status" value="1"/>
</dbReference>
<dbReference type="CDD" id="cd01949">
    <property type="entry name" value="GGDEF"/>
    <property type="match status" value="1"/>
</dbReference>
<dbReference type="GO" id="GO:0043709">
    <property type="term" value="P:cell adhesion involved in single-species biofilm formation"/>
    <property type="evidence" value="ECO:0007669"/>
    <property type="project" value="TreeGrafter"/>
</dbReference>
<dbReference type="EMBL" id="CABM01000017">
    <property type="protein sequence ID" value="CBH96070.1"/>
    <property type="molecule type" value="Genomic_DNA"/>
</dbReference>
<evidence type="ECO:0000259" key="1">
    <source>
        <dbReference type="PROSITE" id="PS50887"/>
    </source>
</evidence>
<dbReference type="GO" id="GO:1902201">
    <property type="term" value="P:negative regulation of bacterial-type flagellum-dependent cell motility"/>
    <property type="evidence" value="ECO:0007669"/>
    <property type="project" value="TreeGrafter"/>
</dbReference>
<dbReference type="InterPro" id="IPR029787">
    <property type="entry name" value="Nucleotide_cyclase"/>
</dbReference>
<dbReference type="SUPFAM" id="SSF55073">
    <property type="entry name" value="Nucleotide cyclase"/>
    <property type="match status" value="1"/>
</dbReference>
<dbReference type="InterPro" id="IPR050469">
    <property type="entry name" value="Diguanylate_Cyclase"/>
</dbReference>
<accession>E6PMB8</accession>
<dbReference type="InterPro" id="IPR043128">
    <property type="entry name" value="Rev_trsase/Diguanyl_cyclase"/>
</dbReference>
<feature type="domain" description="GGDEF" evidence="1">
    <location>
        <begin position="190"/>
        <end position="327"/>
    </location>
</feature>
<dbReference type="NCBIfam" id="TIGR00254">
    <property type="entry name" value="GGDEF"/>
    <property type="match status" value="1"/>
</dbReference>
<dbReference type="Gene3D" id="3.30.70.270">
    <property type="match status" value="1"/>
</dbReference>
<comment type="caution">
    <text evidence="2">The sequence shown here is derived from an EMBL/GenBank/DDBJ whole genome shotgun (WGS) entry which is preliminary data.</text>
</comment>
<dbReference type="AlphaFoldDB" id="E6PMB8"/>
<name>E6PMB8_9ZZZZ</name>
<dbReference type="PROSITE" id="PS50887">
    <property type="entry name" value="GGDEF"/>
    <property type="match status" value="1"/>
</dbReference>
<evidence type="ECO:0000313" key="2">
    <source>
        <dbReference type="EMBL" id="CBH96070.1"/>
    </source>
</evidence>
<dbReference type="GO" id="GO:0005886">
    <property type="term" value="C:plasma membrane"/>
    <property type="evidence" value="ECO:0007669"/>
    <property type="project" value="TreeGrafter"/>
</dbReference>
<dbReference type="InterPro" id="IPR000160">
    <property type="entry name" value="GGDEF_dom"/>
</dbReference>
<proteinExistence type="predicted"/>
<dbReference type="Pfam" id="PF00990">
    <property type="entry name" value="GGDEF"/>
    <property type="match status" value="1"/>
</dbReference>
<sequence length="330" mass="35943">MSASAITTNIEASTPHPVMIGAAGDRLDAVDSWPNEGAESPDSVAIRMARSLPSSWLQRCLRQGAYRQKPRAVAALPIEAIEQHLRQAMEPALRTDTLTTASAALMAELQGLGGRVSSLAAASKSQPEALRIYDAIVDSGLASLQQIAEIEVELTAQRTGLDPLTGLPGRRAPPQRLLAEHAWVMRRHDHSCALALIDLDQFKLVNDRYGHLAGDRYLGAFATMLQAELRPYDAAFRYGGDEFVICLPRTTDEQANTVVERIRRRLQREPLLHVQSQALSAQFSAGIAALDPNATIPQILCEADTLLYAAKSRLQQMGEFRWAKTGSSGV</sequence>
<protein>
    <recommendedName>
        <fullName evidence="1">GGDEF domain-containing protein</fullName>
    </recommendedName>
</protein>
<dbReference type="PANTHER" id="PTHR45138:SF9">
    <property type="entry name" value="DIGUANYLATE CYCLASE DGCM-RELATED"/>
    <property type="match status" value="1"/>
</dbReference>
<organism evidence="2">
    <name type="scientific">mine drainage metagenome</name>
    <dbReference type="NCBI Taxonomy" id="410659"/>
    <lineage>
        <taxon>unclassified sequences</taxon>
        <taxon>metagenomes</taxon>
        <taxon>ecological metagenomes</taxon>
    </lineage>
</organism>
<dbReference type="GO" id="GO:0052621">
    <property type="term" value="F:diguanylate cyclase activity"/>
    <property type="evidence" value="ECO:0007669"/>
    <property type="project" value="TreeGrafter"/>
</dbReference>
<gene>
    <name evidence="2" type="ORF">CARN2_1059</name>
</gene>
<dbReference type="PANTHER" id="PTHR45138">
    <property type="entry name" value="REGULATORY COMPONENTS OF SENSORY TRANSDUCTION SYSTEM"/>
    <property type="match status" value="1"/>
</dbReference>
<reference evidence="2" key="1">
    <citation type="submission" date="2009-10" db="EMBL/GenBank/DDBJ databases">
        <title>Diversity of trophic interactions inside an arsenic-rich microbial ecosystem.</title>
        <authorList>
            <person name="Bertin P.N."/>
            <person name="Heinrich-Salmeron A."/>
            <person name="Pelletier E."/>
            <person name="Goulhen-Chollet F."/>
            <person name="Arsene-Ploetze F."/>
            <person name="Gallien S."/>
            <person name="Calteau A."/>
            <person name="Vallenet D."/>
            <person name="Casiot C."/>
            <person name="Chane-Woon-Ming B."/>
            <person name="Giloteaux L."/>
            <person name="Barakat M."/>
            <person name="Bonnefoy V."/>
            <person name="Bruneel O."/>
            <person name="Chandler M."/>
            <person name="Cleiss J."/>
            <person name="Duran R."/>
            <person name="Elbaz-Poulichet F."/>
            <person name="Fonknechten N."/>
            <person name="Lauga B."/>
            <person name="Mornico D."/>
            <person name="Ortet P."/>
            <person name="Schaeffer C."/>
            <person name="Siguier P."/>
            <person name="Alexander Thil Smith A."/>
            <person name="Van Dorsselaer A."/>
            <person name="Weissenbach J."/>
            <person name="Medigue C."/>
            <person name="Le Paslier D."/>
        </authorList>
    </citation>
    <scope>NUCLEOTIDE SEQUENCE</scope>
</reference>